<dbReference type="GO" id="GO:0005634">
    <property type="term" value="C:nucleus"/>
    <property type="evidence" value="ECO:0007669"/>
    <property type="project" value="InterPro"/>
</dbReference>
<proteinExistence type="predicted"/>
<protein>
    <recommendedName>
        <fullName evidence="9">SET domain-containing protein</fullName>
    </recommendedName>
</protein>
<dbReference type="PROSITE" id="PS50867">
    <property type="entry name" value="PRE_SET"/>
    <property type="match status" value="1"/>
</dbReference>
<dbReference type="PROSITE" id="PS50280">
    <property type="entry name" value="SET"/>
    <property type="match status" value="1"/>
</dbReference>
<keyword evidence="3" id="KW-0808">Transferase</keyword>
<feature type="domain" description="Pre-SET" evidence="6">
    <location>
        <begin position="99"/>
        <end position="162"/>
    </location>
</feature>
<dbReference type="InterPro" id="IPR043550">
    <property type="entry name" value="EHMT1/EHMT2"/>
</dbReference>
<name>A0A2A2L018_9BILA</name>
<evidence type="ECO:0000256" key="3">
    <source>
        <dbReference type="ARBA" id="ARBA00022603"/>
    </source>
</evidence>
<evidence type="ECO:0000313" key="8">
    <source>
        <dbReference type="Proteomes" id="UP000218231"/>
    </source>
</evidence>
<keyword evidence="8" id="KW-1185">Reference proteome</keyword>
<dbReference type="GO" id="GO:0046974">
    <property type="term" value="F:histone H3K9 methyltransferase activity"/>
    <property type="evidence" value="ECO:0007669"/>
    <property type="project" value="TreeGrafter"/>
</dbReference>
<reference evidence="7 8" key="1">
    <citation type="journal article" date="2017" name="Curr. Biol.">
        <title>Genome architecture and evolution of a unichromosomal asexual nematode.</title>
        <authorList>
            <person name="Fradin H."/>
            <person name="Zegar C."/>
            <person name="Gutwein M."/>
            <person name="Lucas J."/>
            <person name="Kovtun M."/>
            <person name="Corcoran D."/>
            <person name="Baugh L.R."/>
            <person name="Kiontke K."/>
            <person name="Gunsalus K."/>
            <person name="Fitch D.H."/>
            <person name="Piano F."/>
        </authorList>
    </citation>
    <scope>NUCLEOTIDE SEQUENCE [LARGE SCALE GENOMIC DNA]</scope>
    <source>
        <strain evidence="7">PF1309</strain>
    </source>
</reference>
<organism evidence="7 8">
    <name type="scientific">Diploscapter pachys</name>
    <dbReference type="NCBI Taxonomy" id="2018661"/>
    <lineage>
        <taxon>Eukaryota</taxon>
        <taxon>Metazoa</taxon>
        <taxon>Ecdysozoa</taxon>
        <taxon>Nematoda</taxon>
        <taxon>Chromadorea</taxon>
        <taxon>Rhabditida</taxon>
        <taxon>Rhabditina</taxon>
        <taxon>Rhabditomorpha</taxon>
        <taxon>Rhabditoidea</taxon>
        <taxon>Rhabditidae</taxon>
        <taxon>Diploscapter</taxon>
    </lineage>
</organism>
<comment type="caution">
    <text evidence="7">The sequence shown here is derived from an EMBL/GenBank/DDBJ whole genome shotgun (WGS) entry which is preliminary data.</text>
</comment>
<dbReference type="PANTHER" id="PTHR46307">
    <property type="entry name" value="G9A, ISOFORM B"/>
    <property type="match status" value="1"/>
</dbReference>
<evidence type="ECO:0000259" key="6">
    <source>
        <dbReference type="PROSITE" id="PS50867"/>
    </source>
</evidence>
<dbReference type="GO" id="GO:0032259">
    <property type="term" value="P:methylation"/>
    <property type="evidence" value="ECO:0007669"/>
    <property type="project" value="UniProtKB-KW"/>
</dbReference>
<dbReference type="Pfam" id="PF00856">
    <property type="entry name" value="SET"/>
    <property type="match status" value="1"/>
</dbReference>
<gene>
    <name evidence="7" type="ORF">WR25_23994</name>
</gene>
<dbReference type="STRING" id="2018661.A0A2A2L018"/>
<dbReference type="InterPro" id="IPR007728">
    <property type="entry name" value="Pre-SET_dom"/>
</dbReference>
<evidence type="ECO:0000256" key="2">
    <source>
        <dbReference type="ARBA" id="ARBA00022454"/>
    </source>
</evidence>
<keyword evidence="3" id="KW-0489">Methyltransferase</keyword>
<dbReference type="SMART" id="SM00317">
    <property type="entry name" value="SET"/>
    <property type="match status" value="1"/>
</dbReference>
<evidence type="ECO:0008006" key="9">
    <source>
        <dbReference type="Google" id="ProtNLM"/>
    </source>
</evidence>
<dbReference type="EMBL" id="LIAE01007396">
    <property type="protein sequence ID" value="PAV79591.1"/>
    <property type="molecule type" value="Genomic_DNA"/>
</dbReference>
<dbReference type="GO" id="GO:0000785">
    <property type="term" value="C:chromatin"/>
    <property type="evidence" value="ECO:0007669"/>
    <property type="project" value="TreeGrafter"/>
</dbReference>
<keyword evidence="2" id="KW-0158">Chromosome</keyword>
<dbReference type="GO" id="GO:0008270">
    <property type="term" value="F:zinc ion binding"/>
    <property type="evidence" value="ECO:0007669"/>
    <property type="project" value="InterPro"/>
</dbReference>
<dbReference type="OrthoDB" id="5792673at2759"/>
<dbReference type="SUPFAM" id="SSF82199">
    <property type="entry name" value="SET domain"/>
    <property type="match status" value="1"/>
</dbReference>
<evidence type="ECO:0000256" key="4">
    <source>
        <dbReference type="ARBA" id="ARBA00022691"/>
    </source>
</evidence>
<sequence length="351" mass="39816">MSIDMDQLDAMGESFAQLATNAPQQVKDRIAKYRYYCGLQHNSFFSFSNVIIEDLSNGCERFPVRVINDMDKTRLSAFKYVNRVIDEHGLLNLPEDELAKCGCSLNISCIETDSCDCCASGNRYNSKGYLIADPQNEFSSIMECTKLCGCSMLCGNRVAQKGATFPIEIFRTTAKGWGVRSRADIPLGAFIGEYTGLILPESLANSDRDDSYVFETKWLDDQPICIDGKPAGNFTRFINHSCNPNAKVFNVNWDHKKSQLYHVCIYADRFIVKGEEITINYGSLWWKSKNEVICKCDYENCLYREVRTEQTGQSQERAEIQTDLTERSQQQVQRTDQTVQGLSHLETAQSL</sequence>
<comment type="subcellular location">
    <subcellularLocation>
        <location evidence="1">Chromosome</location>
    </subcellularLocation>
</comment>
<dbReference type="InterPro" id="IPR001214">
    <property type="entry name" value="SET_dom"/>
</dbReference>
<dbReference type="GO" id="GO:0002039">
    <property type="term" value="F:p53 binding"/>
    <property type="evidence" value="ECO:0007669"/>
    <property type="project" value="InterPro"/>
</dbReference>
<accession>A0A2A2L018</accession>
<dbReference type="PANTHER" id="PTHR46307:SF4">
    <property type="entry name" value="G9A, ISOFORM B"/>
    <property type="match status" value="1"/>
</dbReference>
<dbReference type="AlphaFoldDB" id="A0A2A2L018"/>
<dbReference type="GO" id="GO:0000122">
    <property type="term" value="P:negative regulation of transcription by RNA polymerase II"/>
    <property type="evidence" value="ECO:0007669"/>
    <property type="project" value="TreeGrafter"/>
</dbReference>
<evidence type="ECO:0000256" key="1">
    <source>
        <dbReference type="ARBA" id="ARBA00004286"/>
    </source>
</evidence>
<dbReference type="Proteomes" id="UP000218231">
    <property type="component" value="Unassembled WGS sequence"/>
</dbReference>
<dbReference type="Gene3D" id="2.170.270.10">
    <property type="entry name" value="SET domain"/>
    <property type="match status" value="1"/>
</dbReference>
<feature type="domain" description="SET" evidence="5">
    <location>
        <begin position="165"/>
        <end position="282"/>
    </location>
</feature>
<evidence type="ECO:0000259" key="5">
    <source>
        <dbReference type="PROSITE" id="PS50280"/>
    </source>
</evidence>
<dbReference type="InterPro" id="IPR046341">
    <property type="entry name" value="SET_dom_sf"/>
</dbReference>
<keyword evidence="4" id="KW-0949">S-adenosyl-L-methionine</keyword>
<evidence type="ECO:0000313" key="7">
    <source>
        <dbReference type="EMBL" id="PAV79591.1"/>
    </source>
</evidence>